<reference evidence="2" key="2">
    <citation type="submission" date="2020-11" db="EMBL/GenBank/DDBJ databases">
        <authorList>
            <person name="McCartney M.A."/>
            <person name="Auch B."/>
            <person name="Kono T."/>
            <person name="Mallez S."/>
            <person name="Becker A."/>
            <person name="Gohl D.M."/>
            <person name="Silverstein K.A.T."/>
            <person name="Koren S."/>
            <person name="Bechman K.B."/>
            <person name="Herman A."/>
            <person name="Abrahante J.E."/>
            <person name="Garbe J."/>
        </authorList>
    </citation>
    <scope>NUCLEOTIDE SEQUENCE</scope>
    <source>
        <strain evidence="2">Duluth1</strain>
        <tissue evidence="2">Whole animal</tissue>
    </source>
</reference>
<evidence type="ECO:0000313" key="2">
    <source>
        <dbReference type="EMBL" id="KAH3718003.1"/>
    </source>
</evidence>
<evidence type="ECO:0000313" key="3">
    <source>
        <dbReference type="Proteomes" id="UP000828390"/>
    </source>
</evidence>
<keyword evidence="3" id="KW-1185">Reference proteome</keyword>
<feature type="region of interest" description="Disordered" evidence="1">
    <location>
        <begin position="129"/>
        <end position="148"/>
    </location>
</feature>
<proteinExistence type="predicted"/>
<sequence>MLFFAFGKSTRIQFVPCTTISLSLSLSLSLPTNTQIWVVQRLLDYRLGVRAGYRGRPDSRGAPGSFKCPVYNTDTLHPRLTSLAEDLHSNLGIPSEDILKRGMSLERKELIKKAFEAKQKLQEELEATKKEVKKKEEEVSRLQKEVQN</sequence>
<dbReference type="EMBL" id="JAIWYP010000013">
    <property type="protein sequence ID" value="KAH3718003.1"/>
    <property type="molecule type" value="Genomic_DNA"/>
</dbReference>
<name>A0A9D4C6N3_DREPO</name>
<reference evidence="2" key="1">
    <citation type="journal article" date="2019" name="bioRxiv">
        <title>The Genome of the Zebra Mussel, Dreissena polymorpha: A Resource for Invasive Species Research.</title>
        <authorList>
            <person name="McCartney M.A."/>
            <person name="Auch B."/>
            <person name="Kono T."/>
            <person name="Mallez S."/>
            <person name="Zhang Y."/>
            <person name="Obille A."/>
            <person name="Becker A."/>
            <person name="Abrahante J.E."/>
            <person name="Garbe J."/>
            <person name="Badalamenti J.P."/>
            <person name="Herman A."/>
            <person name="Mangelson H."/>
            <person name="Liachko I."/>
            <person name="Sullivan S."/>
            <person name="Sone E.D."/>
            <person name="Koren S."/>
            <person name="Silverstein K.A.T."/>
            <person name="Beckman K.B."/>
            <person name="Gohl D.M."/>
        </authorList>
    </citation>
    <scope>NUCLEOTIDE SEQUENCE</scope>
    <source>
        <strain evidence="2">Duluth1</strain>
        <tissue evidence="2">Whole animal</tissue>
    </source>
</reference>
<gene>
    <name evidence="2" type="ORF">DPMN_060800</name>
</gene>
<protein>
    <submittedName>
        <fullName evidence="2">Uncharacterized protein</fullName>
    </submittedName>
</protein>
<comment type="caution">
    <text evidence="2">The sequence shown here is derived from an EMBL/GenBank/DDBJ whole genome shotgun (WGS) entry which is preliminary data.</text>
</comment>
<evidence type="ECO:0000256" key="1">
    <source>
        <dbReference type="SAM" id="MobiDB-lite"/>
    </source>
</evidence>
<accession>A0A9D4C6N3</accession>
<dbReference type="AlphaFoldDB" id="A0A9D4C6N3"/>
<organism evidence="2 3">
    <name type="scientific">Dreissena polymorpha</name>
    <name type="common">Zebra mussel</name>
    <name type="synonym">Mytilus polymorpha</name>
    <dbReference type="NCBI Taxonomy" id="45954"/>
    <lineage>
        <taxon>Eukaryota</taxon>
        <taxon>Metazoa</taxon>
        <taxon>Spiralia</taxon>
        <taxon>Lophotrochozoa</taxon>
        <taxon>Mollusca</taxon>
        <taxon>Bivalvia</taxon>
        <taxon>Autobranchia</taxon>
        <taxon>Heteroconchia</taxon>
        <taxon>Euheterodonta</taxon>
        <taxon>Imparidentia</taxon>
        <taxon>Neoheterodontei</taxon>
        <taxon>Myida</taxon>
        <taxon>Dreissenoidea</taxon>
        <taxon>Dreissenidae</taxon>
        <taxon>Dreissena</taxon>
    </lineage>
</organism>
<dbReference type="Proteomes" id="UP000828390">
    <property type="component" value="Unassembled WGS sequence"/>
</dbReference>